<dbReference type="OrthoDB" id="505937at2759"/>
<gene>
    <name evidence="2" type="ORF">CHLNCDRAFT_133294</name>
</gene>
<dbReference type="PROSITE" id="PS51257">
    <property type="entry name" value="PROKAR_LIPOPROTEIN"/>
    <property type="match status" value="1"/>
</dbReference>
<proteinExistence type="predicted"/>
<evidence type="ECO:0000256" key="1">
    <source>
        <dbReference type="SAM" id="SignalP"/>
    </source>
</evidence>
<dbReference type="RefSeq" id="XP_005851823.1">
    <property type="nucleotide sequence ID" value="XM_005851761.1"/>
</dbReference>
<dbReference type="KEGG" id="cvr:CHLNCDRAFT_133294"/>
<dbReference type="EMBL" id="GL433835">
    <property type="protein sequence ID" value="EFN59721.1"/>
    <property type="molecule type" value="Genomic_DNA"/>
</dbReference>
<evidence type="ECO:0000313" key="2">
    <source>
        <dbReference type="EMBL" id="EFN59721.1"/>
    </source>
</evidence>
<feature type="chain" id="PRO_5003155894" evidence="1">
    <location>
        <begin position="23"/>
        <end position="331"/>
    </location>
</feature>
<protein>
    <submittedName>
        <fullName evidence="2">Expressed protein</fullName>
    </submittedName>
</protein>
<name>E1Z2T6_CHLVA</name>
<keyword evidence="1" id="KW-0732">Signal</keyword>
<dbReference type="GeneID" id="17359611"/>
<dbReference type="AlphaFoldDB" id="E1Z2T6"/>
<reference evidence="2 3" key="1">
    <citation type="journal article" date="2010" name="Plant Cell">
        <title>The Chlorella variabilis NC64A genome reveals adaptation to photosymbiosis, coevolution with viruses, and cryptic sex.</title>
        <authorList>
            <person name="Blanc G."/>
            <person name="Duncan G."/>
            <person name="Agarkova I."/>
            <person name="Borodovsky M."/>
            <person name="Gurnon J."/>
            <person name="Kuo A."/>
            <person name="Lindquist E."/>
            <person name="Lucas S."/>
            <person name="Pangilinan J."/>
            <person name="Polle J."/>
            <person name="Salamov A."/>
            <person name="Terry A."/>
            <person name="Yamada T."/>
            <person name="Dunigan D.D."/>
            <person name="Grigoriev I.V."/>
            <person name="Claverie J.M."/>
            <person name="Van Etten J.L."/>
        </authorList>
    </citation>
    <scope>NUCLEOTIDE SEQUENCE [LARGE SCALE GENOMIC DNA]</scope>
    <source>
        <strain evidence="2 3">NC64A</strain>
    </source>
</reference>
<accession>E1Z2T6</accession>
<dbReference type="InParanoid" id="E1Z2T6"/>
<dbReference type="Proteomes" id="UP000008141">
    <property type="component" value="Unassembled WGS sequence"/>
</dbReference>
<organism evidence="3">
    <name type="scientific">Chlorella variabilis</name>
    <name type="common">Green alga</name>
    <dbReference type="NCBI Taxonomy" id="554065"/>
    <lineage>
        <taxon>Eukaryota</taxon>
        <taxon>Viridiplantae</taxon>
        <taxon>Chlorophyta</taxon>
        <taxon>core chlorophytes</taxon>
        <taxon>Trebouxiophyceae</taxon>
        <taxon>Chlorellales</taxon>
        <taxon>Chlorellaceae</taxon>
        <taxon>Chlorella clade</taxon>
        <taxon>Chlorella</taxon>
    </lineage>
</organism>
<keyword evidence="3" id="KW-1185">Reference proteome</keyword>
<sequence>MARWRTAAVLLALMACTSLAAARSSSAQRAQKRRGLEENEGWVDVKVVNRCSEPVVFKAGYNFWKGVDEGHPCPNKGPGSNADLSVCTTDWLTIDANTSATFKELPDLLWWFSAFVEDADPAVFISKQSAEAFLGGDDDYNAECNTPQEGTCVWWAVPKTRKAGTRLVLRCPELDGAAPPPVNETTVEMVNNCSVAVKVKAAYSMTEDDDGAGCVINTWLGKDNHLCVTDWQTLEAGEKRYLAATASDYWTYGAHIAGGWLAGLADTGYDLAKRVPGAFQGSNETTGCPEEDPYGSGYVCEWWAPTYDVKPSDFDASVPVSITCDDYTPPN</sequence>
<feature type="signal peptide" evidence="1">
    <location>
        <begin position="1"/>
        <end position="22"/>
    </location>
</feature>
<evidence type="ECO:0000313" key="3">
    <source>
        <dbReference type="Proteomes" id="UP000008141"/>
    </source>
</evidence>